<dbReference type="Proteomes" id="UP000831532">
    <property type="component" value="Chromosome"/>
</dbReference>
<name>A0ABY3ZZM6_9BURK</name>
<proteinExistence type="predicted"/>
<evidence type="ECO:0000313" key="1">
    <source>
        <dbReference type="EMBL" id="UOD27932.1"/>
    </source>
</evidence>
<sequence length="194" mass="21589">MTLDKALTSFAAAFAAGSSNSGIAQFRSPQPFAEPMPLGPILRDYYARLELGDKPIVGGALQLRLWTLDELETNQHGWRWIRHKGGPATEDPSWNKHWIVIADRNGDAIIVDDSTADGTVYGAIGSYNFKIADDLASFFQTMAETILVEVTMYDYEVYDDDFNCLPGFLDEMRAISRRVLGPDGEAGFMEFFFG</sequence>
<accession>A0ABY3ZZM6</accession>
<keyword evidence="2" id="KW-1185">Reference proteome</keyword>
<reference evidence="1 2" key="1">
    <citation type="submission" date="2020-10" db="EMBL/GenBank/DDBJ databases">
        <title>Genome analysis of Massilia species.</title>
        <authorList>
            <person name="Jung D.-H."/>
        </authorList>
    </citation>
    <scope>NUCLEOTIDE SEQUENCE [LARGE SCALE GENOMIC DNA]</scope>
    <source>
        <strain evidence="2">sipir</strain>
    </source>
</reference>
<dbReference type="RefSeq" id="WP_243489131.1">
    <property type="nucleotide sequence ID" value="NZ_CP063361.1"/>
</dbReference>
<protein>
    <submittedName>
        <fullName evidence="1">SMI1/KNR4 family protein</fullName>
    </submittedName>
</protein>
<dbReference type="EMBL" id="CP063361">
    <property type="protein sequence ID" value="UOD27932.1"/>
    <property type="molecule type" value="Genomic_DNA"/>
</dbReference>
<evidence type="ECO:0000313" key="2">
    <source>
        <dbReference type="Proteomes" id="UP000831532"/>
    </source>
</evidence>
<gene>
    <name evidence="1" type="ORF">INH39_20905</name>
</gene>
<organism evidence="1 2">
    <name type="scientific">Massilia violaceinigra</name>
    <dbReference type="NCBI Taxonomy" id="2045208"/>
    <lineage>
        <taxon>Bacteria</taxon>
        <taxon>Pseudomonadati</taxon>
        <taxon>Pseudomonadota</taxon>
        <taxon>Betaproteobacteria</taxon>
        <taxon>Burkholderiales</taxon>
        <taxon>Oxalobacteraceae</taxon>
        <taxon>Telluria group</taxon>
        <taxon>Massilia</taxon>
    </lineage>
</organism>